<evidence type="ECO:0000256" key="3">
    <source>
        <dbReference type="ARBA" id="ARBA00007112"/>
    </source>
</evidence>
<dbReference type="InterPro" id="IPR025279">
    <property type="entry name" value="NST1"/>
</dbReference>
<feature type="compositionally biased region" description="Low complexity" evidence="9">
    <location>
        <begin position="813"/>
        <end position="822"/>
    </location>
</feature>
<feature type="compositionally biased region" description="Basic residues" evidence="9">
    <location>
        <begin position="802"/>
        <end position="812"/>
    </location>
</feature>
<organism evidence="10 11">
    <name type="scientific">Penicillium canariense</name>
    <dbReference type="NCBI Taxonomy" id="189055"/>
    <lineage>
        <taxon>Eukaryota</taxon>
        <taxon>Fungi</taxon>
        <taxon>Dikarya</taxon>
        <taxon>Ascomycota</taxon>
        <taxon>Pezizomycotina</taxon>
        <taxon>Eurotiomycetes</taxon>
        <taxon>Eurotiomycetidae</taxon>
        <taxon>Eurotiales</taxon>
        <taxon>Aspergillaceae</taxon>
        <taxon>Penicillium</taxon>
    </lineage>
</organism>
<evidence type="ECO:0000256" key="5">
    <source>
        <dbReference type="ARBA" id="ARBA00022490"/>
    </source>
</evidence>
<gene>
    <name evidence="10" type="ORF">N7482_003525</name>
</gene>
<feature type="compositionally biased region" description="Basic residues" evidence="9">
    <location>
        <begin position="138"/>
        <end position="149"/>
    </location>
</feature>
<dbReference type="GeneID" id="81424826"/>
<feature type="compositionally biased region" description="Basic and acidic residues" evidence="9">
    <location>
        <begin position="575"/>
        <end position="699"/>
    </location>
</feature>
<evidence type="ECO:0000256" key="2">
    <source>
        <dbReference type="ARBA" id="ARBA00004496"/>
    </source>
</evidence>
<dbReference type="GO" id="GO:0005737">
    <property type="term" value="C:cytoplasm"/>
    <property type="evidence" value="ECO:0007669"/>
    <property type="project" value="UniProtKB-SubCell"/>
</dbReference>
<feature type="compositionally biased region" description="Polar residues" evidence="9">
    <location>
        <begin position="782"/>
        <end position="795"/>
    </location>
</feature>
<dbReference type="Pfam" id="PF13945">
    <property type="entry name" value="NST1"/>
    <property type="match status" value="1"/>
</dbReference>
<feature type="compositionally biased region" description="Pro residues" evidence="9">
    <location>
        <begin position="877"/>
        <end position="894"/>
    </location>
</feature>
<comment type="function">
    <text evidence="1 8">May act as a negative regulator of salt tolerance.</text>
</comment>
<comment type="caution">
    <text evidence="10">The sequence shown here is derived from an EMBL/GenBank/DDBJ whole genome shotgun (WGS) entry which is preliminary data.</text>
</comment>
<keyword evidence="11" id="KW-1185">Reference proteome</keyword>
<feature type="region of interest" description="Disordered" evidence="9">
    <location>
        <begin position="550"/>
        <end position="719"/>
    </location>
</feature>
<name>A0A9W9I4V8_9EURO</name>
<sequence length="1230" mass="135311">NTASAVATSSLSAMATHASETPTPPTTNGDARGPLSHSIAGNMSAPTPVVNRKKQKRRQKQAARSAAEPSETHAAEDAADLADYRHSYYDNADLDSTDFTHPESDLMFKNGEPGSQHDLSGPLMSNYPDDHPDAPGQKSKKKKNKKGRSGSHNLADGSSTPLSTPSASFSHPPPPPHSLPYGNRYPARSAKESSIWNQSSLEERENIRTFWFELGEEERRQLVKVEKDAVLKKMKEQQKHSCSCTVCGRKRTAIEEELEVLYDAYYEELEQYANNNQGSFDEGAPIIPPPRLYQPPLRSPGQHTRTHGQFHPSRGRVQELPEDDEDDFEDDYDDEEEDDEDEDELYSDEEYEDEEARAARADFFAFGNSLTVKGPQNNTCLDHSSNVVFTDFFACLDGILTVADDLLKNDGKHFIDMMEQLAERRMQREEDTQYNIAAAHQSFHAGHNHGPLDDEDYDEEEDDDYDSQEEEDFDEDEMVCCYEQFSERGMETNSYDQDAMTEEQRMQEGRRMFQIFAARMFEQRVMTAYREKVAEQRQKQLIEELLEEENRNEQRNAKKAREAQKKKDKKRLQKQAKEEEKARRDAEKAAEEAAAKAAQEKKLEEQRVKREEQRKKREAERKALEEGRARKEAEKQRRAKEERERQAEAERKQREQKEEKKRRDEAKRKEKEERERKTKEEQERRMREEQAKKDRDTTAKAEYAGKPYIQTMPVPQAGSIPLVPGLQTQAVPISLQSPHYAVATPVAPKASTPSRPRQPSQQGSHSSSPHSQSASSDFPFQPSISPRSLAQSQSGVPGLGRPVHHQQPHLHHPQPSAPLSPLGRSHPPGFSALGGVPTNPPGLPGMGGRPLHPPDLPMYSPNSAMMNPLRGFGGPGGIPPPPGINGVRPMPPGRGFPLSETGHGLPFPGHHGVPGAFAMQQPGLSKSHSRQPSGSFERSPLESGAQPFPISRPSPIKRPPSTAQDQPEHHGHSHPSAQRDVDDLSAQLGSSALLDDMDGPYSSKLSQSLPGAPAPGPYASPARASFQGSLFTEPLGAKHAPFAGGTSWGAPFGGSAFPGASTWGATTGSGWSHNAFAAGGHHRPHTSRPVTIRLLVIQACKHLNTMSPSLGSGGYHDVNLVLGQVEQLRSSSEPAISLDEMLEICDTEGSPQNGGGSFSIKDEGQGQSVKFEPDTNSAVAGHRGSIVPGDIGSPIPGNSNPAAFGGFGAPAPSVLRQYSSPPAGLYGGTS</sequence>
<feature type="compositionally biased region" description="Basic and acidic residues" evidence="9">
    <location>
        <begin position="550"/>
        <end position="565"/>
    </location>
</feature>
<keyword evidence="6 8" id="KW-0346">Stress response</keyword>
<reference evidence="10" key="2">
    <citation type="journal article" date="2023" name="IMA Fungus">
        <title>Comparative genomic study of the Penicillium genus elucidates a diverse pangenome and 15 lateral gene transfer events.</title>
        <authorList>
            <person name="Petersen C."/>
            <person name="Sorensen T."/>
            <person name="Nielsen M.R."/>
            <person name="Sondergaard T.E."/>
            <person name="Sorensen J.L."/>
            <person name="Fitzpatrick D.A."/>
            <person name="Frisvad J.C."/>
            <person name="Nielsen K.L."/>
        </authorList>
    </citation>
    <scope>NUCLEOTIDE SEQUENCE</scope>
    <source>
        <strain evidence="10">IBT 26290</strain>
    </source>
</reference>
<feature type="non-terminal residue" evidence="10">
    <location>
        <position position="1230"/>
    </location>
</feature>
<feature type="region of interest" description="Disordered" evidence="9">
    <location>
        <begin position="742"/>
        <end position="979"/>
    </location>
</feature>
<dbReference type="OrthoDB" id="21629at2759"/>
<evidence type="ECO:0000313" key="10">
    <source>
        <dbReference type="EMBL" id="KAJ5167931.1"/>
    </source>
</evidence>
<feature type="compositionally biased region" description="Basic residues" evidence="9">
    <location>
        <begin position="51"/>
        <end position="61"/>
    </location>
</feature>
<evidence type="ECO:0000256" key="8">
    <source>
        <dbReference type="RuleBase" id="RU049441"/>
    </source>
</evidence>
<feature type="compositionally biased region" description="Polar residues" evidence="9">
    <location>
        <begin position="18"/>
        <end position="29"/>
    </location>
</feature>
<evidence type="ECO:0000256" key="9">
    <source>
        <dbReference type="SAM" id="MobiDB-lite"/>
    </source>
</evidence>
<feature type="region of interest" description="Disordered" evidence="9">
    <location>
        <begin position="992"/>
        <end position="1021"/>
    </location>
</feature>
<feature type="region of interest" description="Disordered" evidence="9">
    <location>
        <begin position="1147"/>
        <end position="1213"/>
    </location>
</feature>
<dbReference type="Proteomes" id="UP001149163">
    <property type="component" value="Unassembled WGS sequence"/>
</dbReference>
<feature type="compositionally biased region" description="Acidic residues" evidence="9">
    <location>
        <begin position="320"/>
        <end position="354"/>
    </location>
</feature>
<dbReference type="PANTHER" id="PTHR31780">
    <property type="entry name" value="STRESS RESPONSE PROTEIN NST1-RELATED"/>
    <property type="match status" value="1"/>
</dbReference>
<feature type="region of interest" description="Disordered" evidence="9">
    <location>
        <begin position="442"/>
        <end position="473"/>
    </location>
</feature>
<feature type="region of interest" description="Disordered" evidence="9">
    <location>
        <begin position="1"/>
        <end position="79"/>
    </location>
</feature>
<reference evidence="10" key="1">
    <citation type="submission" date="2022-11" db="EMBL/GenBank/DDBJ databases">
        <authorList>
            <person name="Petersen C."/>
        </authorList>
    </citation>
    <scope>NUCLEOTIDE SEQUENCE</scope>
    <source>
        <strain evidence="10">IBT 26290</strain>
    </source>
</reference>
<protein>
    <recommendedName>
        <fullName evidence="4 8">Stress response protein NST1</fullName>
    </recommendedName>
</protein>
<dbReference type="InterPro" id="IPR051195">
    <property type="entry name" value="Fungal_stress_NST1"/>
</dbReference>
<evidence type="ECO:0000256" key="1">
    <source>
        <dbReference type="ARBA" id="ARBA00002545"/>
    </source>
</evidence>
<feature type="compositionally biased region" description="Low complexity" evidence="9">
    <location>
        <begin position="1197"/>
        <end position="1213"/>
    </location>
</feature>
<dbReference type="PANTHER" id="PTHR31780:SF10">
    <property type="entry name" value="LD36051P"/>
    <property type="match status" value="1"/>
</dbReference>
<feature type="compositionally biased region" description="Polar residues" evidence="9">
    <location>
        <begin position="922"/>
        <end position="936"/>
    </location>
</feature>
<feature type="compositionally biased region" description="Low complexity" evidence="9">
    <location>
        <begin position="1"/>
        <end position="16"/>
    </location>
</feature>
<keyword evidence="5 8" id="KW-0963">Cytoplasm</keyword>
<feature type="region of interest" description="Disordered" evidence="9">
    <location>
        <begin position="91"/>
        <end position="199"/>
    </location>
</feature>
<comment type="similarity">
    <text evidence="3 8">Belongs to the NST1 family.</text>
</comment>
<feature type="compositionally biased region" description="Basic and acidic residues" evidence="9">
    <location>
        <begin position="70"/>
        <end position="79"/>
    </location>
</feature>
<dbReference type="AlphaFoldDB" id="A0A9W9I4V8"/>
<evidence type="ECO:0000313" key="11">
    <source>
        <dbReference type="Proteomes" id="UP001149163"/>
    </source>
</evidence>
<keyword evidence="7 8" id="KW-0175">Coiled coil</keyword>
<feature type="region of interest" description="Disordered" evidence="9">
    <location>
        <begin position="276"/>
        <end position="354"/>
    </location>
</feature>
<evidence type="ECO:0000256" key="7">
    <source>
        <dbReference type="ARBA" id="ARBA00023054"/>
    </source>
</evidence>
<dbReference type="EMBL" id="JAPQKN010000002">
    <property type="protein sequence ID" value="KAJ5167931.1"/>
    <property type="molecule type" value="Genomic_DNA"/>
</dbReference>
<dbReference type="CDD" id="cd22249">
    <property type="entry name" value="UDM1_RNF168_RNF169-like"/>
    <property type="match status" value="1"/>
</dbReference>
<feature type="compositionally biased region" description="Acidic residues" evidence="9">
    <location>
        <begin position="453"/>
        <end position="473"/>
    </location>
</feature>
<evidence type="ECO:0000256" key="4">
    <source>
        <dbReference type="ARBA" id="ARBA00020733"/>
    </source>
</evidence>
<proteinExistence type="inferred from homology"/>
<evidence type="ECO:0000256" key="6">
    <source>
        <dbReference type="ARBA" id="ARBA00023016"/>
    </source>
</evidence>
<feature type="compositionally biased region" description="Low complexity" evidence="9">
    <location>
        <begin position="750"/>
        <end position="776"/>
    </location>
</feature>
<comment type="subcellular location">
    <subcellularLocation>
        <location evidence="2 8">Cytoplasm</location>
    </subcellularLocation>
</comment>
<dbReference type="RefSeq" id="XP_056544392.1">
    <property type="nucleotide sequence ID" value="XM_056685650.1"/>
</dbReference>
<accession>A0A9W9I4V8</accession>